<dbReference type="EMBL" id="CAJOAZ010000001">
    <property type="protein sequence ID" value="CAF3479237.1"/>
    <property type="molecule type" value="Genomic_DNA"/>
</dbReference>
<feature type="compositionally biased region" description="Polar residues" evidence="1">
    <location>
        <begin position="142"/>
        <end position="153"/>
    </location>
</feature>
<evidence type="ECO:0000313" key="3">
    <source>
        <dbReference type="Proteomes" id="UP000663844"/>
    </source>
</evidence>
<organism evidence="2 3">
    <name type="scientific">Adineta steineri</name>
    <dbReference type="NCBI Taxonomy" id="433720"/>
    <lineage>
        <taxon>Eukaryota</taxon>
        <taxon>Metazoa</taxon>
        <taxon>Spiralia</taxon>
        <taxon>Gnathifera</taxon>
        <taxon>Rotifera</taxon>
        <taxon>Eurotatoria</taxon>
        <taxon>Bdelloidea</taxon>
        <taxon>Adinetida</taxon>
        <taxon>Adinetidae</taxon>
        <taxon>Adineta</taxon>
    </lineage>
</organism>
<name>A0A818FTM2_9BILA</name>
<feature type="region of interest" description="Disordered" evidence="1">
    <location>
        <begin position="124"/>
        <end position="153"/>
    </location>
</feature>
<protein>
    <submittedName>
        <fullName evidence="2">Uncharacterized protein</fullName>
    </submittedName>
</protein>
<evidence type="ECO:0000313" key="2">
    <source>
        <dbReference type="EMBL" id="CAF3479237.1"/>
    </source>
</evidence>
<dbReference type="AlphaFoldDB" id="A0A818FTM2"/>
<sequence length="300" mass="33106">MTDINSVEYQSASSRICDEGNSSFLLNQSNVPMDVDIDDDDEIIPSPSTKINGHRKSSYTIENGNNDEQEDKEDVFHLGNPQLNKSFDVLPQIKDDNIPSVDPIVDNSAENIDGLDLTVELPNNNNNNNNNTNEFDFKHSPDSNTPKSISNMNTPTGAQALLSNQFSLEYPYVIPQPQENIHSPSSPNPLETVTALKKNMKLNVNKSLEGQEQPSTPTFNTDKTFDTNTFVLKKKERRKATTPASDNSFNTLAEDNTIDLCNKQSPFNAPSTPLDTAVTSRPATGISSSQQPSMDPVRIM</sequence>
<comment type="caution">
    <text evidence="2">The sequence shown here is derived from an EMBL/GenBank/DDBJ whole genome shotgun (WGS) entry which is preliminary data.</text>
</comment>
<evidence type="ECO:0000256" key="1">
    <source>
        <dbReference type="SAM" id="MobiDB-lite"/>
    </source>
</evidence>
<gene>
    <name evidence="2" type="ORF">OXD698_LOCUS32</name>
</gene>
<feature type="compositionally biased region" description="Polar residues" evidence="1">
    <location>
        <begin position="262"/>
        <end position="293"/>
    </location>
</feature>
<reference evidence="2" key="1">
    <citation type="submission" date="2021-02" db="EMBL/GenBank/DDBJ databases">
        <authorList>
            <person name="Nowell W R."/>
        </authorList>
    </citation>
    <scope>NUCLEOTIDE SEQUENCE</scope>
</reference>
<feature type="region of interest" description="Disordered" evidence="1">
    <location>
        <begin position="262"/>
        <end position="300"/>
    </location>
</feature>
<dbReference type="Proteomes" id="UP000663844">
    <property type="component" value="Unassembled WGS sequence"/>
</dbReference>
<accession>A0A818FTM2</accession>
<feature type="compositionally biased region" description="Low complexity" evidence="1">
    <location>
        <begin position="124"/>
        <end position="133"/>
    </location>
</feature>
<feature type="region of interest" description="Disordered" evidence="1">
    <location>
        <begin position="45"/>
        <end position="67"/>
    </location>
</feature>
<proteinExistence type="predicted"/>